<evidence type="ECO:0000313" key="2">
    <source>
        <dbReference type="EMBL" id="CAK0820445.1"/>
    </source>
</evidence>
<keyword evidence="3" id="KW-1185">Reference proteome</keyword>
<accession>A0ABN9RMQ0</accession>
<feature type="non-terminal residue" evidence="2">
    <location>
        <position position="1"/>
    </location>
</feature>
<name>A0ABN9RMQ0_9DINO</name>
<sequence length="217" mass="23912">QGGAARVGVVLLNIGTPNSLDLDDVADYLGRFLGDRRVVSIQDPEERSAVLTGVLGAQPAKSVESYARIWDPVRGSPLRYHMQDLAAALQGELGPAFEVHVGFQHSEPSVDAAMARLAALDVDRGSSSPARRLRGRGPPRCLVPWRPAALRRWCSCRCSRTSRRRRWRPSWRMPWTPRRGSTAARTCRCCPPSTASRASSTPWPPASRALQVQPARR</sequence>
<dbReference type="Proteomes" id="UP001189429">
    <property type="component" value="Unassembled WGS sequence"/>
</dbReference>
<dbReference type="Pfam" id="PF00762">
    <property type="entry name" value="Ferrochelatase"/>
    <property type="match status" value="1"/>
</dbReference>
<organism evidence="2 3">
    <name type="scientific">Prorocentrum cordatum</name>
    <dbReference type="NCBI Taxonomy" id="2364126"/>
    <lineage>
        <taxon>Eukaryota</taxon>
        <taxon>Sar</taxon>
        <taxon>Alveolata</taxon>
        <taxon>Dinophyceae</taxon>
        <taxon>Prorocentrales</taxon>
        <taxon>Prorocentraceae</taxon>
        <taxon>Prorocentrum</taxon>
    </lineage>
</organism>
<feature type="non-terminal residue" evidence="2">
    <location>
        <position position="217"/>
    </location>
</feature>
<dbReference type="InterPro" id="IPR001015">
    <property type="entry name" value="Ferrochelatase"/>
</dbReference>
<dbReference type="SUPFAM" id="SSF53800">
    <property type="entry name" value="Chelatase"/>
    <property type="match status" value="1"/>
</dbReference>
<dbReference type="EMBL" id="CAUYUJ010007352">
    <property type="protein sequence ID" value="CAK0820445.1"/>
    <property type="molecule type" value="Genomic_DNA"/>
</dbReference>
<feature type="compositionally biased region" description="Low complexity" evidence="1">
    <location>
        <begin position="191"/>
        <end position="209"/>
    </location>
</feature>
<protein>
    <recommendedName>
        <fullName evidence="4">Ferrochelatase</fullName>
    </recommendedName>
</protein>
<feature type="region of interest" description="Disordered" evidence="1">
    <location>
        <begin position="176"/>
        <end position="217"/>
    </location>
</feature>
<dbReference type="Gene3D" id="3.40.50.1400">
    <property type="match status" value="1"/>
</dbReference>
<proteinExistence type="predicted"/>
<evidence type="ECO:0000256" key="1">
    <source>
        <dbReference type="SAM" id="MobiDB-lite"/>
    </source>
</evidence>
<gene>
    <name evidence="2" type="ORF">PCOR1329_LOCUS22128</name>
</gene>
<comment type="caution">
    <text evidence="2">The sequence shown here is derived from an EMBL/GenBank/DDBJ whole genome shotgun (WGS) entry which is preliminary data.</text>
</comment>
<evidence type="ECO:0008006" key="4">
    <source>
        <dbReference type="Google" id="ProtNLM"/>
    </source>
</evidence>
<evidence type="ECO:0000313" key="3">
    <source>
        <dbReference type="Proteomes" id="UP001189429"/>
    </source>
</evidence>
<reference evidence="2" key="1">
    <citation type="submission" date="2023-10" db="EMBL/GenBank/DDBJ databases">
        <authorList>
            <person name="Chen Y."/>
            <person name="Shah S."/>
            <person name="Dougan E. K."/>
            <person name="Thang M."/>
            <person name="Chan C."/>
        </authorList>
    </citation>
    <scope>NUCLEOTIDE SEQUENCE [LARGE SCALE GENOMIC DNA]</scope>
</reference>